<sequence length="380" mass="39447">MVFFPHHMIINAFIARPAPQKCDTRADEGDHMTPTMPALVLNGPGDVHLAEKPIPTPGPGEVVLAVEATTVCGTDLRIISGDKTTGVHPGVTLGHEIAGRIASLGEGVEGLAVGQQATVSIVVSCGICRACLTGREHLCSHCELIGYGIDGGLAPWLCILARAVSHGNVIPVATEMPATRLALAEPLSCVLNGHRRHGGVNPGETVVIIGGGAIGLLHTQLNLACGAGQVILCEKHADRRDRAAAMGAVTTCPDGLREVVAEHTGGYGADLVIVAIGRNELAEDSLDLAAPGGRVSWFAGFPKGSTATITPNTVHYQELTVSGGSNARRADVHRAVEMLGRGDIEESSIVTHTFGLSQWTEAVDAVHGHTGVKIAIDPRC</sequence>
<dbReference type="PROSITE" id="PS00059">
    <property type="entry name" value="ADH_ZINC"/>
    <property type="match status" value="1"/>
</dbReference>
<dbReference type="Pfam" id="PF00107">
    <property type="entry name" value="ADH_zinc_N"/>
    <property type="match status" value="1"/>
</dbReference>
<organism evidence="8 9">
    <name type="scientific">Cutibacterium modestum HL044PA1</name>
    <dbReference type="NCBI Taxonomy" id="765109"/>
    <lineage>
        <taxon>Bacteria</taxon>
        <taxon>Bacillati</taxon>
        <taxon>Actinomycetota</taxon>
        <taxon>Actinomycetes</taxon>
        <taxon>Propionibacteriales</taxon>
        <taxon>Propionibacteriaceae</taxon>
        <taxon>Cutibacterium</taxon>
        <taxon>Cutibacterium modestum</taxon>
    </lineage>
</organism>
<dbReference type="SUPFAM" id="SSF50129">
    <property type="entry name" value="GroES-like"/>
    <property type="match status" value="1"/>
</dbReference>
<protein>
    <submittedName>
        <fullName evidence="8">GroES-like protein</fullName>
    </submittedName>
</protein>
<evidence type="ECO:0000256" key="1">
    <source>
        <dbReference type="ARBA" id="ARBA00001947"/>
    </source>
</evidence>
<dbReference type="Gene3D" id="3.90.180.10">
    <property type="entry name" value="Medium-chain alcohol dehydrogenases, catalytic domain"/>
    <property type="match status" value="1"/>
</dbReference>
<dbReference type="Pfam" id="PF08240">
    <property type="entry name" value="ADH_N"/>
    <property type="match status" value="1"/>
</dbReference>
<evidence type="ECO:0000256" key="4">
    <source>
        <dbReference type="ARBA" id="ARBA00023002"/>
    </source>
</evidence>
<dbReference type="InterPro" id="IPR036291">
    <property type="entry name" value="NAD(P)-bd_dom_sf"/>
</dbReference>
<dbReference type="EMBL" id="ADZU01000011">
    <property type="protein sequence ID" value="EFS93266.1"/>
    <property type="molecule type" value="Genomic_DNA"/>
</dbReference>
<evidence type="ECO:0000313" key="8">
    <source>
        <dbReference type="EMBL" id="EFS93266.1"/>
    </source>
</evidence>
<keyword evidence="2 5" id="KW-0479">Metal-binding</keyword>
<dbReference type="InterPro" id="IPR013154">
    <property type="entry name" value="ADH-like_N"/>
</dbReference>
<feature type="domain" description="Alcohol dehydrogenase-like N-terminal" evidence="7">
    <location>
        <begin position="58"/>
        <end position="163"/>
    </location>
</feature>
<proteinExistence type="inferred from homology"/>
<evidence type="ECO:0000256" key="3">
    <source>
        <dbReference type="ARBA" id="ARBA00022833"/>
    </source>
</evidence>
<keyword evidence="4" id="KW-0560">Oxidoreductase</keyword>
<evidence type="ECO:0000259" key="7">
    <source>
        <dbReference type="Pfam" id="PF08240"/>
    </source>
</evidence>
<dbReference type="InterPro" id="IPR013149">
    <property type="entry name" value="ADH-like_C"/>
</dbReference>
<comment type="caution">
    <text evidence="8">The sequence shown here is derived from an EMBL/GenBank/DDBJ whole genome shotgun (WGS) entry which is preliminary data.</text>
</comment>
<feature type="domain" description="Alcohol dehydrogenase-like C-terminal" evidence="6">
    <location>
        <begin position="213"/>
        <end position="339"/>
    </location>
</feature>
<evidence type="ECO:0000259" key="6">
    <source>
        <dbReference type="Pfam" id="PF00107"/>
    </source>
</evidence>
<dbReference type="SUPFAM" id="SSF51735">
    <property type="entry name" value="NAD(P)-binding Rossmann-fold domains"/>
    <property type="match status" value="1"/>
</dbReference>
<evidence type="ECO:0000313" key="9">
    <source>
        <dbReference type="Proteomes" id="UP000003179"/>
    </source>
</evidence>
<dbReference type="InterPro" id="IPR011032">
    <property type="entry name" value="GroES-like_sf"/>
</dbReference>
<dbReference type="Gene3D" id="3.40.50.720">
    <property type="entry name" value="NAD(P)-binding Rossmann-like Domain"/>
    <property type="match status" value="1"/>
</dbReference>
<comment type="similarity">
    <text evidence="5">Belongs to the zinc-containing alcohol dehydrogenase family.</text>
</comment>
<gene>
    <name evidence="8" type="ORF">HMPREF9607_00478</name>
</gene>
<name>A0ABP2KCA7_9ACTN</name>
<reference evidence="8" key="1">
    <citation type="submission" date="2010-08" db="EMBL/GenBank/DDBJ databases">
        <authorList>
            <person name="Weinstock G."/>
            <person name="Sodergren E."/>
            <person name="Clifton S."/>
            <person name="Fulton L."/>
            <person name="Fulton B."/>
            <person name="Courtney L."/>
            <person name="Fronick C."/>
            <person name="Harrison M."/>
            <person name="Strong C."/>
            <person name="Farmer C."/>
            <person name="Delahaunty K."/>
            <person name="Markovic C."/>
            <person name="Hall O."/>
            <person name="Minx P."/>
            <person name="Tomlinson C."/>
            <person name="Mitreva M."/>
            <person name="Hou S."/>
            <person name="Chen J."/>
            <person name="Wollam A."/>
            <person name="Pepin K.H."/>
            <person name="Johnson M."/>
            <person name="Bhonagiri V."/>
            <person name="Zhang X."/>
            <person name="Suruliraj S."/>
            <person name="Warren W."/>
            <person name="Chinwalla A."/>
            <person name="Mardis E.R."/>
            <person name="Wilson R.K."/>
        </authorList>
    </citation>
    <scope>NUCLEOTIDE SEQUENCE [LARGE SCALE GENOMIC DNA]</scope>
    <source>
        <strain evidence="8">HL044PA1</strain>
    </source>
</reference>
<keyword evidence="3 5" id="KW-0862">Zinc</keyword>
<dbReference type="Proteomes" id="UP000003179">
    <property type="component" value="Unassembled WGS sequence"/>
</dbReference>
<comment type="cofactor">
    <cofactor evidence="1 5">
        <name>Zn(2+)</name>
        <dbReference type="ChEBI" id="CHEBI:29105"/>
    </cofactor>
</comment>
<evidence type="ECO:0000256" key="2">
    <source>
        <dbReference type="ARBA" id="ARBA00022723"/>
    </source>
</evidence>
<keyword evidence="9" id="KW-1185">Reference proteome</keyword>
<dbReference type="InterPro" id="IPR050129">
    <property type="entry name" value="Zn_alcohol_dh"/>
</dbReference>
<dbReference type="PANTHER" id="PTHR43401">
    <property type="entry name" value="L-THREONINE 3-DEHYDROGENASE"/>
    <property type="match status" value="1"/>
</dbReference>
<accession>A0ABP2KCA7</accession>
<dbReference type="InterPro" id="IPR002328">
    <property type="entry name" value="ADH_Zn_CS"/>
</dbReference>
<dbReference type="PANTHER" id="PTHR43401:SF2">
    <property type="entry name" value="L-THREONINE 3-DEHYDROGENASE"/>
    <property type="match status" value="1"/>
</dbReference>
<evidence type="ECO:0000256" key="5">
    <source>
        <dbReference type="RuleBase" id="RU361277"/>
    </source>
</evidence>